<evidence type="ECO:0000313" key="2">
    <source>
        <dbReference type="EMBL" id="CUR32122.1"/>
    </source>
</evidence>
<feature type="region of interest" description="Disordered" evidence="1">
    <location>
        <begin position="276"/>
        <end position="295"/>
    </location>
</feature>
<keyword evidence="3" id="KW-1185">Reference proteome</keyword>
<dbReference type="RefSeq" id="WP_072718879.1">
    <property type="nucleotide sequence ID" value="NZ_LN889796.1"/>
</dbReference>
<proteinExistence type="predicted"/>
<dbReference type="AlphaFoldDB" id="A0A1J1LJA7"/>
<gene>
    <name evidence="2" type="ORF">PL9214430094</name>
</gene>
<dbReference type="EMBL" id="CZDF01000148">
    <property type="protein sequence ID" value="CUR32122.1"/>
    <property type="molecule type" value="Genomic_DNA"/>
</dbReference>
<accession>A0A1J1LJA7</accession>
<dbReference type="STRING" id="671072.PL9214430094"/>
<protein>
    <submittedName>
        <fullName evidence="2">Uncharacterized protein</fullName>
    </submittedName>
</protein>
<sequence length="392" mass="44323">MTTALIIEPQTKDDYYALLTPKQRELSKNLGEAFFSSSRRSVEAIKEAGDALIQAKKSFKNKFMYFCKYELPLNCSQDTIEGLMRLASIINERPSLAKYNPTILFELSRRSTPPEIVEEMTALAETNQHQEMKVKEVKAKIAEAKKTVITIKKGDIVEWQLSVKGYTFGRVRSKSTDGIVCRIESLDGKNLGEKATKQLTLCPVQKQHEGISDTQALVLNLGQKVIVSPYSSDTQSFAGRIGTVMVRYPQRRTFTIDMGDKVREFFWEELKLLKEEPTPLPTEEEESTDVDDNKDSKNFIDVEAQEVKDASPLSLPEAQPIFDVKNLSWCEKRQLLKELLNEMWGGSSPDDDVDVQLDNLVEKTLTELDEITGGSQNQRAQFSLALVNKCFS</sequence>
<evidence type="ECO:0000313" key="3">
    <source>
        <dbReference type="Proteomes" id="UP000184315"/>
    </source>
</evidence>
<reference evidence="3" key="1">
    <citation type="submission" date="2015-10" db="EMBL/GenBank/DDBJ databases">
        <authorList>
            <person name="Regsiter A."/>
            <person name="william w."/>
        </authorList>
    </citation>
    <scope>NUCLEOTIDE SEQUENCE [LARGE SCALE GENOMIC DNA]</scope>
</reference>
<organism evidence="2 3">
    <name type="scientific">Planktothrix tepida PCC 9214</name>
    <dbReference type="NCBI Taxonomy" id="671072"/>
    <lineage>
        <taxon>Bacteria</taxon>
        <taxon>Bacillati</taxon>
        <taxon>Cyanobacteriota</taxon>
        <taxon>Cyanophyceae</taxon>
        <taxon>Oscillatoriophycideae</taxon>
        <taxon>Oscillatoriales</taxon>
        <taxon>Microcoleaceae</taxon>
        <taxon>Planktothrix</taxon>
    </lineage>
</organism>
<dbReference type="Proteomes" id="UP000184315">
    <property type="component" value="Unassembled WGS sequence"/>
</dbReference>
<evidence type="ECO:0000256" key="1">
    <source>
        <dbReference type="SAM" id="MobiDB-lite"/>
    </source>
</evidence>
<name>A0A1J1LJA7_9CYAN</name>